<organism evidence="2">
    <name type="scientific">marine sediment metagenome</name>
    <dbReference type="NCBI Taxonomy" id="412755"/>
    <lineage>
        <taxon>unclassified sequences</taxon>
        <taxon>metagenomes</taxon>
        <taxon>ecological metagenomes</taxon>
    </lineage>
</organism>
<gene>
    <name evidence="2" type="ORF">S01H4_49821</name>
</gene>
<sequence>MGAGKMGMGLGGALGTTVGGGDPSALLSEVGDTLSYFMGRDAQKQDAATGQDYWQQRLGQTEQAMAKRPYTLSPGQTRMGPEGEIARGQKPVARPGAVAGGLPRGT</sequence>
<feature type="non-terminal residue" evidence="2">
    <location>
        <position position="106"/>
    </location>
</feature>
<protein>
    <submittedName>
        <fullName evidence="2">Uncharacterized protein</fullName>
    </submittedName>
</protein>
<dbReference type="AlphaFoldDB" id="X1D2S0"/>
<comment type="caution">
    <text evidence="2">The sequence shown here is derived from an EMBL/GenBank/DDBJ whole genome shotgun (WGS) entry which is preliminary data.</text>
</comment>
<name>X1D2S0_9ZZZZ</name>
<dbReference type="EMBL" id="BART01028219">
    <property type="protein sequence ID" value="GAH02535.1"/>
    <property type="molecule type" value="Genomic_DNA"/>
</dbReference>
<evidence type="ECO:0000313" key="2">
    <source>
        <dbReference type="EMBL" id="GAH02535.1"/>
    </source>
</evidence>
<proteinExistence type="predicted"/>
<feature type="region of interest" description="Disordered" evidence="1">
    <location>
        <begin position="64"/>
        <end position="106"/>
    </location>
</feature>
<accession>X1D2S0</accession>
<evidence type="ECO:0000256" key="1">
    <source>
        <dbReference type="SAM" id="MobiDB-lite"/>
    </source>
</evidence>
<reference evidence="2" key="1">
    <citation type="journal article" date="2014" name="Front. Microbiol.">
        <title>High frequency of phylogenetically diverse reductive dehalogenase-homologous genes in deep subseafloor sedimentary metagenomes.</title>
        <authorList>
            <person name="Kawai M."/>
            <person name="Futagami T."/>
            <person name="Toyoda A."/>
            <person name="Takaki Y."/>
            <person name="Nishi S."/>
            <person name="Hori S."/>
            <person name="Arai W."/>
            <person name="Tsubouchi T."/>
            <person name="Morono Y."/>
            <person name="Uchiyama I."/>
            <person name="Ito T."/>
            <person name="Fujiyama A."/>
            <person name="Inagaki F."/>
            <person name="Takami H."/>
        </authorList>
    </citation>
    <scope>NUCLEOTIDE SEQUENCE</scope>
    <source>
        <strain evidence="2">Expedition CK06-06</strain>
    </source>
</reference>